<proteinExistence type="predicted"/>
<organism evidence="4 5">
    <name type="scientific">Pyrrhoderma noxium</name>
    <dbReference type="NCBI Taxonomy" id="2282107"/>
    <lineage>
        <taxon>Eukaryota</taxon>
        <taxon>Fungi</taxon>
        <taxon>Dikarya</taxon>
        <taxon>Basidiomycota</taxon>
        <taxon>Agaricomycotina</taxon>
        <taxon>Agaricomycetes</taxon>
        <taxon>Hymenochaetales</taxon>
        <taxon>Hymenochaetaceae</taxon>
        <taxon>Pyrrhoderma</taxon>
    </lineage>
</organism>
<feature type="compositionally biased region" description="Polar residues" evidence="2">
    <location>
        <begin position="230"/>
        <end position="242"/>
    </location>
</feature>
<accession>A0A286UHA8</accession>
<dbReference type="EMBL" id="NBII01000005">
    <property type="protein sequence ID" value="PAV18973.1"/>
    <property type="molecule type" value="Genomic_DNA"/>
</dbReference>
<sequence length="490" mass="53696">MNARPLPQRNETIRPGAESALLSLLPDELHDIRRVQDYGQEEDLKDALGKMISRVEDLSTMLTQALRTQTELETSLKLARSNMQLALANNEMLEEALRRESASGSKDVGWHRRSDRPESRQGLNIRDGSGEGSTRPASRQGSLSITSTPTSESASPSIPTSPEVRSVASPPPPPQSAPAAPTDSRFFRFRFGSSSASTSPNPNAKAGPSRPRTPSLKKPTDSVRDRDASHLTSASLPSLVSDTNRREAELVAELEAERAARVKATTEKTNLEQEVESLSQALFEEANKMVAEERIRAAEILEELRQVRAEKEALRSAMQIIELENSRLKSPISETPESLSSVNDKLADDITPVRSRPPSMIRARSRSRGRSVEDASSVSGSGKTRSDSPSSVIAFRHRSSSSERGWASSPPTGSHDDNQSSISEIALSVTTSDSKEEFPEMESSHNSSNNNENQVVESEKRQEDTLQSNNSLSKSSYNTLPIEESPWTRI</sequence>
<feature type="compositionally biased region" description="Low complexity" evidence="2">
    <location>
        <begin position="444"/>
        <end position="456"/>
    </location>
</feature>
<keyword evidence="5" id="KW-1185">Reference proteome</keyword>
<evidence type="ECO:0000256" key="2">
    <source>
        <dbReference type="SAM" id="MobiDB-lite"/>
    </source>
</evidence>
<feature type="compositionally biased region" description="Basic and acidic residues" evidence="2">
    <location>
        <begin position="218"/>
        <end position="229"/>
    </location>
</feature>
<protein>
    <recommendedName>
        <fullName evidence="3">GDP/GTP exchange factor Sec2 N-terminal domain-containing protein</fullName>
    </recommendedName>
</protein>
<dbReference type="SUPFAM" id="SSF144284">
    <property type="entry name" value="Sec2 N-terminal region"/>
    <property type="match status" value="1"/>
</dbReference>
<feature type="compositionally biased region" description="Polar residues" evidence="2">
    <location>
        <begin position="465"/>
        <end position="479"/>
    </location>
</feature>
<dbReference type="AlphaFoldDB" id="A0A286UHA8"/>
<evidence type="ECO:0000313" key="4">
    <source>
        <dbReference type="EMBL" id="PAV18973.1"/>
    </source>
</evidence>
<dbReference type="InParanoid" id="A0A286UHA8"/>
<dbReference type="Pfam" id="PF06428">
    <property type="entry name" value="Sec2p"/>
    <property type="match status" value="1"/>
</dbReference>
<gene>
    <name evidence="4" type="ORF">PNOK_0581700</name>
</gene>
<dbReference type="STRING" id="2282107.A0A286UHA8"/>
<evidence type="ECO:0000256" key="1">
    <source>
        <dbReference type="SAM" id="Coils"/>
    </source>
</evidence>
<name>A0A286UHA8_9AGAM</name>
<keyword evidence="1" id="KW-0175">Coiled coil</keyword>
<feature type="compositionally biased region" description="Low complexity" evidence="2">
    <location>
        <begin position="189"/>
        <end position="204"/>
    </location>
</feature>
<reference evidence="4 5" key="1">
    <citation type="journal article" date="2017" name="Mol. Ecol.">
        <title>Comparative and population genomic landscape of Phellinus noxius: A hypervariable fungus causing root rot in trees.</title>
        <authorList>
            <person name="Chung C.L."/>
            <person name="Lee T.J."/>
            <person name="Akiba M."/>
            <person name="Lee H.H."/>
            <person name="Kuo T.H."/>
            <person name="Liu D."/>
            <person name="Ke H.M."/>
            <person name="Yokoi T."/>
            <person name="Roa M.B."/>
            <person name="Lu M.J."/>
            <person name="Chang Y.Y."/>
            <person name="Ann P.J."/>
            <person name="Tsai J.N."/>
            <person name="Chen C.Y."/>
            <person name="Tzean S.S."/>
            <person name="Ota Y."/>
            <person name="Hattori T."/>
            <person name="Sahashi N."/>
            <person name="Liou R.F."/>
            <person name="Kikuchi T."/>
            <person name="Tsai I.J."/>
        </authorList>
    </citation>
    <scope>NUCLEOTIDE SEQUENCE [LARGE SCALE GENOMIC DNA]</scope>
    <source>
        <strain evidence="4 5">FFPRI411160</strain>
    </source>
</reference>
<dbReference type="Proteomes" id="UP000217199">
    <property type="component" value="Unassembled WGS sequence"/>
</dbReference>
<feature type="compositionally biased region" description="Polar residues" evidence="2">
    <location>
        <begin position="374"/>
        <end position="391"/>
    </location>
</feature>
<feature type="compositionally biased region" description="Basic and acidic residues" evidence="2">
    <location>
        <begin position="108"/>
        <end position="119"/>
    </location>
</feature>
<dbReference type="InterPro" id="IPR009449">
    <property type="entry name" value="Sec2_N"/>
</dbReference>
<comment type="caution">
    <text evidence="4">The sequence shown here is derived from an EMBL/GenBank/DDBJ whole genome shotgun (WGS) entry which is preliminary data.</text>
</comment>
<dbReference type="OrthoDB" id="5560525at2759"/>
<dbReference type="Gene3D" id="6.10.140.910">
    <property type="match status" value="1"/>
</dbReference>
<feature type="domain" description="GDP/GTP exchange factor Sec2 N-terminal" evidence="3">
    <location>
        <begin position="240"/>
        <end position="328"/>
    </location>
</feature>
<feature type="compositionally biased region" description="Polar residues" evidence="2">
    <location>
        <begin position="332"/>
        <end position="343"/>
    </location>
</feature>
<feature type="compositionally biased region" description="Low complexity" evidence="2">
    <location>
        <begin position="144"/>
        <end position="168"/>
    </location>
</feature>
<feature type="coiled-coil region" evidence="1">
    <location>
        <begin position="254"/>
        <end position="324"/>
    </location>
</feature>
<feature type="region of interest" description="Disordered" evidence="2">
    <location>
        <begin position="97"/>
        <end position="242"/>
    </location>
</feature>
<feature type="compositionally biased region" description="Polar residues" evidence="2">
    <location>
        <begin position="419"/>
        <end position="432"/>
    </location>
</feature>
<evidence type="ECO:0000259" key="3">
    <source>
        <dbReference type="Pfam" id="PF06428"/>
    </source>
</evidence>
<feature type="region of interest" description="Disordered" evidence="2">
    <location>
        <begin position="329"/>
        <end position="490"/>
    </location>
</feature>
<evidence type="ECO:0000313" key="5">
    <source>
        <dbReference type="Proteomes" id="UP000217199"/>
    </source>
</evidence>